<keyword evidence="4" id="KW-1185">Reference proteome</keyword>
<gene>
    <name evidence="3" type="ORF">C8A01DRAFT_32274</name>
</gene>
<evidence type="ECO:0000256" key="2">
    <source>
        <dbReference type="SAM" id="Phobius"/>
    </source>
</evidence>
<evidence type="ECO:0000313" key="3">
    <source>
        <dbReference type="EMBL" id="KAK4043546.1"/>
    </source>
</evidence>
<organism evidence="3 4">
    <name type="scientific">Parachaetomium inaequale</name>
    <dbReference type="NCBI Taxonomy" id="2588326"/>
    <lineage>
        <taxon>Eukaryota</taxon>
        <taxon>Fungi</taxon>
        <taxon>Dikarya</taxon>
        <taxon>Ascomycota</taxon>
        <taxon>Pezizomycotina</taxon>
        <taxon>Sordariomycetes</taxon>
        <taxon>Sordariomycetidae</taxon>
        <taxon>Sordariales</taxon>
        <taxon>Chaetomiaceae</taxon>
        <taxon>Parachaetomium</taxon>
    </lineage>
</organism>
<evidence type="ECO:0000256" key="1">
    <source>
        <dbReference type="SAM" id="MobiDB-lite"/>
    </source>
</evidence>
<dbReference type="EMBL" id="MU854326">
    <property type="protein sequence ID" value="KAK4043546.1"/>
    <property type="molecule type" value="Genomic_DNA"/>
</dbReference>
<name>A0AAN6PRC2_9PEZI</name>
<keyword evidence="2" id="KW-1133">Transmembrane helix</keyword>
<feature type="region of interest" description="Disordered" evidence="1">
    <location>
        <begin position="206"/>
        <end position="263"/>
    </location>
</feature>
<reference evidence="4" key="1">
    <citation type="journal article" date="2023" name="Mol. Phylogenet. Evol.">
        <title>Genome-scale phylogeny and comparative genomics of the fungal order Sordariales.</title>
        <authorList>
            <person name="Hensen N."/>
            <person name="Bonometti L."/>
            <person name="Westerberg I."/>
            <person name="Brannstrom I.O."/>
            <person name="Guillou S."/>
            <person name="Cros-Aarteil S."/>
            <person name="Calhoun S."/>
            <person name="Haridas S."/>
            <person name="Kuo A."/>
            <person name="Mondo S."/>
            <person name="Pangilinan J."/>
            <person name="Riley R."/>
            <person name="LaButti K."/>
            <person name="Andreopoulos B."/>
            <person name="Lipzen A."/>
            <person name="Chen C."/>
            <person name="Yan M."/>
            <person name="Daum C."/>
            <person name="Ng V."/>
            <person name="Clum A."/>
            <person name="Steindorff A."/>
            <person name="Ohm R.A."/>
            <person name="Martin F."/>
            <person name="Silar P."/>
            <person name="Natvig D.O."/>
            <person name="Lalanne C."/>
            <person name="Gautier V."/>
            <person name="Ament-Velasquez S.L."/>
            <person name="Kruys A."/>
            <person name="Hutchinson M.I."/>
            <person name="Powell A.J."/>
            <person name="Barry K."/>
            <person name="Miller A.N."/>
            <person name="Grigoriev I.V."/>
            <person name="Debuchy R."/>
            <person name="Gladieux P."/>
            <person name="Hiltunen Thoren M."/>
            <person name="Johannesson H."/>
        </authorList>
    </citation>
    <scope>NUCLEOTIDE SEQUENCE [LARGE SCALE GENOMIC DNA]</scope>
    <source>
        <strain evidence="4">CBS 284.82</strain>
    </source>
</reference>
<sequence length="263" mass="28826">MFAFFRRLLSLRIPGLDLQATETSFTVTLRNIQLFRTEIPTIVRAARLPGQARDTMRTTVHRVRHVITRVTRVTQTTQQDQQQRRQIITLSPAAWCVLITLDVFLLPLALAGLFILFWLAVIWLILYLTYETADCIAFNAAHMLDGPVETSLKLIWGLARSGQMFLLANTMAVNRQANTPVTGGAEGSTSMAVTGGAVGSTSMAVTGPTAGSTSTAVAGPVAGQDRESEEVILYEGRAQDERQLPEPGFLSTPPATRRRRGDK</sequence>
<evidence type="ECO:0000313" key="4">
    <source>
        <dbReference type="Proteomes" id="UP001303115"/>
    </source>
</evidence>
<dbReference type="Proteomes" id="UP001303115">
    <property type="component" value="Unassembled WGS sequence"/>
</dbReference>
<proteinExistence type="predicted"/>
<protein>
    <submittedName>
        <fullName evidence="3">Uncharacterized protein</fullName>
    </submittedName>
</protein>
<dbReference type="AlphaFoldDB" id="A0AAN6PRC2"/>
<feature type="transmembrane region" description="Helical" evidence="2">
    <location>
        <begin position="93"/>
        <end position="126"/>
    </location>
</feature>
<keyword evidence="2" id="KW-0472">Membrane</keyword>
<comment type="caution">
    <text evidence="3">The sequence shown here is derived from an EMBL/GenBank/DDBJ whole genome shotgun (WGS) entry which is preliminary data.</text>
</comment>
<feature type="compositionally biased region" description="Polar residues" evidence="1">
    <location>
        <begin position="206"/>
        <end position="216"/>
    </location>
</feature>
<keyword evidence="2" id="KW-0812">Transmembrane</keyword>
<accession>A0AAN6PRC2</accession>